<evidence type="ECO:0000256" key="8">
    <source>
        <dbReference type="ARBA" id="ARBA00024867"/>
    </source>
</evidence>
<feature type="domain" description="Response regulatory" evidence="10">
    <location>
        <begin position="3"/>
        <end position="113"/>
    </location>
</feature>
<dbReference type="GO" id="GO:0032993">
    <property type="term" value="C:protein-DNA complex"/>
    <property type="evidence" value="ECO:0007669"/>
    <property type="project" value="TreeGrafter"/>
</dbReference>
<dbReference type="Pfam" id="PF00486">
    <property type="entry name" value="Trans_reg_C"/>
    <property type="match status" value="1"/>
</dbReference>
<dbReference type="InterPro" id="IPR047791">
    <property type="entry name" value="WalR"/>
</dbReference>
<dbReference type="SUPFAM" id="SSF52172">
    <property type="entry name" value="CheY-like"/>
    <property type="match status" value="1"/>
</dbReference>
<dbReference type="PANTHER" id="PTHR48111:SF40">
    <property type="entry name" value="PHOSPHATE REGULON TRANSCRIPTIONAL REGULATORY PROTEIN PHOB"/>
    <property type="match status" value="1"/>
</dbReference>
<dbReference type="SMART" id="SM00862">
    <property type="entry name" value="Trans_reg_C"/>
    <property type="match status" value="1"/>
</dbReference>
<dbReference type="Proteomes" id="UP000280960">
    <property type="component" value="Chromosome"/>
</dbReference>
<dbReference type="RefSeq" id="WP_122015660.1">
    <property type="nucleotide sequence ID" value="NZ_CP033169.1"/>
</dbReference>
<dbReference type="FunFam" id="3.40.50.2300:FF:000001">
    <property type="entry name" value="DNA-binding response regulator PhoB"/>
    <property type="match status" value="1"/>
</dbReference>
<dbReference type="InterPro" id="IPR016032">
    <property type="entry name" value="Sig_transdc_resp-reg_C-effctor"/>
</dbReference>
<dbReference type="Gene3D" id="3.40.50.2300">
    <property type="match status" value="1"/>
</dbReference>
<keyword evidence="13" id="KW-1185">Reference proteome</keyword>
<dbReference type="FunFam" id="1.10.10.10:FF:000018">
    <property type="entry name" value="DNA-binding response regulator ResD"/>
    <property type="match status" value="1"/>
</dbReference>
<gene>
    <name evidence="12" type="ORF">D2962_16940</name>
</gene>
<dbReference type="AlphaFoldDB" id="A0A3G2R998"/>
<evidence type="ECO:0000256" key="1">
    <source>
        <dbReference type="ARBA" id="ARBA00018672"/>
    </source>
</evidence>
<dbReference type="SMART" id="SM00448">
    <property type="entry name" value="REC"/>
    <property type="match status" value="1"/>
</dbReference>
<keyword evidence="4" id="KW-0902">Two-component regulatory system</keyword>
<evidence type="ECO:0000256" key="7">
    <source>
        <dbReference type="ARBA" id="ARBA00023163"/>
    </source>
</evidence>
<dbReference type="InterPro" id="IPR001789">
    <property type="entry name" value="Sig_transdc_resp-reg_receiver"/>
</dbReference>
<accession>A0A3G2R998</accession>
<dbReference type="InterPro" id="IPR036388">
    <property type="entry name" value="WH-like_DNA-bd_sf"/>
</dbReference>
<evidence type="ECO:0000256" key="5">
    <source>
        <dbReference type="ARBA" id="ARBA00023015"/>
    </source>
</evidence>
<reference evidence="12 13" key="1">
    <citation type="submission" date="2018-10" db="EMBL/GenBank/DDBJ databases">
        <authorList>
            <person name="Zhang X."/>
        </authorList>
    </citation>
    <scope>NUCLEOTIDE SEQUENCE [LARGE SCALE GENOMIC DNA]</scope>
    <source>
        <strain evidence="12 13">SK-G1</strain>
    </source>
</reference>
<dbReference type="SUPFAM" id="SSF46894">
    <property type="entry name" value="C-terminal effector domain of the bipartite response regulators"/>
    <property type="match status" value="1"/>
</dbReference>
<dbReference type="InterPro" id="IPR011006">
    <property type="entry name" value="CheY-like_superfamily"/>
</dbReference>
<evidence type="ECO:0000256" key="4">
    <source>
        <dbReference type="ARBA" id="ARBA00023012"/>
    </source>
</evidence>
<evidence type="ECO:0000256" key="9">
    <source>
        <dbReference type="ARBA" id="ARBA00035291"/>
    </source>
</evidence>
<evidence type="ECO:0000259" key="10">
    <source>
        <dbReference type="SMART" id="SM00448"/>
    </source>
</evidence>
<evidence type="ECO:0000256" key="6">
    <source>
        <dbReference type="ARBA" id="ARBA00023125"/>
    </source>
</evidence>
<feature type="domain" description="OmpR/PhoB-type" evidence="11">
    <location>
        <begin position="150"/>
        <end position="226"/>
    </location>
</feature>
<dbReference type="GO" id="GO:0000976">
    <property type="term" value="F:transcription cis-regulatory region binding"/>
    <property type="evidence" value="ECO:0007669"/>
    <property type="project" value="TreeGrafter"/>
</dbReference>
<evidence type="ECO:0000259" key="11">
    <source>
        <dbReference type="SMART" id="SM00862"/>
    </source>
</evidence>
<dbReference type="EMBL" id="CP033169">
    <property type="protein sequence ID" value="AYO32062.1"/>
    <property type="molecule type" value="Genomic_DNA"/>
</dbReference>
<keyword evidence="2" id="KW-0963">Cytoplasm</keyword>
<keyword evidence="7" id="KW-0804">Transcription</keyword>
<keyword evidence="6 12" id="KW-0238">DNA-binding</keyword>
<dbReference type="NCBIfam" id="NF040534">
    <property type="entry name" value="resp_reg_YycF"/>
    <property type="match status" value="1"/>
</dbReference>
<dbReference type="GO" id="GO:0005829">
    <property type="term" value="C:cytosol"/>
    <property type="evidence" value="ECO:0007669"/>
    <property type="project" value="TreeGrafter"/>
</dbReference>
<evidence type="ECO:0000313" key="12">
    <source>
        <dbReference type="EMBL" id="AYO32062.1"/>
    </source>
</evidence>
<dbReference type="Gene3D" id="1.10.10.10">
    <property type="entry name" value="Winged helix-like DNA-binding domain superfamily/Winged helix DNA-binding domain"/>
    <property type="match status" value="1"/>
</dbReference>
<dbReference type="GO" id="GO:0000156">
    <property type="term" value="F:phosphorelay response regulator activity"/>
    <property type="evidence" value="ECO:0007669"/>
    <property type="project" value="TreeGrafter"/>
</dbReference>
<proteinExistence type="predicted"/>
<organism evidence="12 13">
    <name type="scientific">Biomaibacter acetigenes</name>
    <dbReference type="NCBI Taxonomy" id="2316383"/>
    <lineage>
        <taxon>Bacteria</taxon>
        <taxon>Bacillati</taxon>
        <taxon>Bacillota</taxon>
        <taxon>Clostridia</taxon>
        <taxon>Thermosediminibacterales</taxon>
        <taxon>Tepidanaerobacteraceae</taxon>
        <taxon>Biomaibacter</taxon>
    </lineage>
</organism>
<name>A0A3G2R998_9FIRM</name>
<keyword evidence="5" id="KW-0805">Transcription regulation</keyword>
<sequence>MNEKVLVVDDEKPIVDILKYNLTKEGYNVLVAYDGEEAIKVAESASPDLVLLDIMLPKIDGFSVCKKLREKMTCPIIMLTAKGEEVDKVLGLELGADDYVTKPFSMRELMARVKANLRRTVLADPAGEQNVIKVRDLELDLKSYQLKKNGVPLELTFREFELIKFLATQAGQVFSREKLLEEVWGYEYYGDIRTVDVTVRRLREKVEDDAANPTYILTKRGIGYYFPKQ</sequence>
<evidence type="ECO:0000256" key="3">
    <source>
        <dbReference type="ARBA" id="ARBA00022553"/>
    </source>
</evidence>
<dbReference type="GO" id="GO:0006355">
    <property type="term" value="P:regulation of DNA-templated transcription"/>
    <property type="evidence" value="ECO:0007669"/>
    <property type="project" value="InterPro"/>
</dbReference>
<dbReference type="KEGG" id="bacg:D2962_16940"/>
<dbReference type="InterPro" id="IPR001867">
    <property type="entry name" value="OmpR/PhoB-type_DNA-bd"/>
</dbReference>
<comment type="function">
    <text evidence="8">May play the central regulatory role in sporulation. It may be an element of the effector pathway responsible for the activation of sporulation genes in response to nutritional stress. Spo0A may act in concert with spo0H (a sigma factor) to control the expression of some genes that are critical to the sporulation process.</text>
</comment>
<evidence type="ECO:0000313" key="13">
    <source>
        <dbReference type="Proteomes" id="UP000280960"/>
    </source>
</evidence>
<dbReference type="Gene3D" id="6.10.250.690">
    <property type="match status" value="1"/>
</dbReference>
<dbReference type="Pfam" id="PF00072">
    <property type="entry name" value="Response_reg"/>
    <property type="match status" value="1"/>
</dbReference>
<evidence type="ECO:0000256" key="2">
    <source>
        <dbReference type="ARBA" id="ARBA00022490"/>
    </source>
</evidence>
<dbReference type="InterPro" id="IPR039420">
    <property type="entry name" value="WalR-like"/>
</dbReference>
<protein>
    <recommendedName>
        <fullName evidence="1">Stage 0 sporulation protein A homolog</fullName>
    </recommendedName>
    <alternativeName>
        <fullName evidence="9">Transcriptional regulatory protein WalR</fullName>
    </alternativeName>
</protein>
<keyword evidence="3" id="KW-0597">Phosphoprotein</keyword>
<dbReference type="PANTHER" id="PTHR48111">
    <property type="entry name" value="REGULATOR OF RPOS"/>
    <property type="match status" value="1"/>
</dbReference>
<dbReference type="CDD" id="cd00383">
    <property type="entry name" value="trans_reg_C"/>
    <property type="match status" value="1"/>
</dbReference>